<evidence type="ECO:0000256" key="1">
    <source>
        <dbReference type="SAM" id="SignalP"/>
    </source>
</evidence>
<gene>
    <name evidence="2" type="ORF">C3H57_08450</name>
</gene>
<sequence>MKLALGLVTLLLGSSLYGSASNKDVCIMKFNAGVLTPVSALCFKGYLYSILDVNRYITPGYQLGFTCDCSSGKVDDLEGSQDVN</sequence>
<evidence type="ECO:0000313" key="2">
    <source>
        <dbReference type="EMBL" id="RTJ78326.1"/>
    </source>
</evidence>
<evidence type="ECO:0000313" key="3">
    <source>
        <dbReference type="Proteomes" id="UP000288507"/>
    </source>
</evidence>
<dbReference type="Proteomes" id="UP000288507">
    <property type="component" value="Unassembled WGS sequence"/>
</dbReference>
<feature type="signal peptide" evidence="1">
    <location>
        <begin position="1"/>
        <end position="20"/>
    </location>
</feature>
<keyword evidence="1" id="KW-0732">Signal</keyword>
<dbReference type="EMBL" id="PRBV01000014">
    <property type="protein sequence ID" value="RTJ78326.1"/>
    <property type="molecule type" value="Genomic_DNA"/>
</dbReference>
<dbReference type="RefSeq" id="WP_126232443.1">
    <property type="nucleotide sequence ID" value="NZ_PRBV01000014.1"/>
</dbReference>
<comment type="caution">
    <text evidence="2">The sequence shown here is derived from an EMBL/GenBank/DDBJ whole genome shotgun (WGS) entry which is preliminary data.</text>
</comment>
<dbReference type="AlphaFoldDB" id="A0A431EA81"/>
<reference evidence="2 3" key="1">
    <citation type="journal article" date="2019" name="Appl. Environ. Microbiol.">
        <title>Population genetics and characterization of Campylobacter jejuni isolates in western jackdaws and game birds in Finland.</title>
        <authorList>
            <person name="Kovanen S."/>
            <person name="Rossi M."/>
            <person name="Pohja-Mykra M."/>
            <person name="Nieminen T."/>
            <person name="Raunio-Saarnisto M."/>
            <person name="Sauvala M."/>
            <person name="Fredriksson-Ahomaa M."/>
            <person name="Hanninen M.L."/>
            <person name="Kivisto R."/>
        </authorList>
    </citation>
    <scope>NUCLEOTIDE SEQUENCE [LARGE SCALE GENOMIC DNA]</scope>
    <source>
        <strain evidence="2 3">CB313</strain>
    </source>
</reference>
<accession>A0A431EA81</accession>
<protein>
    <submittedName>
        <fullName evidence="2">Uncharacterized protein</fullName>
    </submittedName>
</protein>
<feature type="chain" id="PRO_5019238565" evidence="1">
    <location>
        <begin position="21"/>
        <end position="84"/>
    </location>
</feature>
<organism evidence="2 3">
    <name type="scientific">Campylobacter jejuni</name>
    <dbReference type="NCBI Taxonomy" id="197"/>
    <lineage>
        <taxon>Bacteria</taxon>
        <taxon>Pseudomonadati</taxon>
        <taxon>Campylobacterota</taxon>
        <taxon>Epsilonproteobacteria</taxon>
        <taxon>Campylobacterales</taxon>
        <taxon>Campylobacteraceae</taxon>
        <taxon>Campylobacter</taxon>
    </lineage>
</organism>
<name>A0A431EA81_CAMJU</name>
<proteinExistence type="predicted"/>